<dbReference type="SUPFAM" id="SSF51905">
    <property type="entry name" value="FAD/NAD(P)-binding domain"/>
    <property type="match status" value="1"/>
</dbReference>
<dbReference type="Gene3D" id="3.30.9.100">
    <property type="match status" value="1"/>
</dbReference>
<accession>A0ABV9EV97</accession>
<dbReference type="InterPro" id="IPR050816">
    <property type="entry name" value="Flavin-dep_Halogenase_NPB"/>
</dbReference>
<organism evidence="4 5">
    <name type="scientific">Sphaerisporangium corydalis</name>
    <dbReference type="NCBI Taxonomy" id="1441875"/>
    <lineage>
        <taxon>Bacteria</taxon>
        <taxon>Bacillati</taxon>
        <taxon>Actinomycetota</taxon>
        <taxon>Actinomycetes</taxon>
        <taxon>Streptosporangiales</taxon>
        <taxon>Streptosporangiaceae</taxon>
        <taxon>Sphaerisporangium</taxon>
    </lineage>
</organism>
<dbReference type="GO" id="GO:0016491">
    <property type="term" value="F:oxidoreductase activity"/>
    <property type="evidence" value="ECO:0007669"/>
    <property type="project" value="UniProtKB-KW"/>
</dbReference>
<comment type="similarity">
    <text evidence="3">Belongs to the flavin-dependent halogenase family. Bacterial tryptophan halogenase subfamily.</text>
</comment>
<dbReference type="PRINTS" id="PR00420">
    <property type="entry name" value="RNGMNOXGNASE"/>
</dbReference>
<protein>
    <submittedName>
        <fullName evidence="4">NAD(P)/FAD-dependent oxidoreductase</fullName>
        <ecNumber evidence="4">1.-.-.-</ecNumber>
    </submittedName>
</protein>
<dbReference type="PANTHER" id="PTHR43747:SF5">
    <property type="entry name" value="FAD-BINDING DOMAIN-CONTAINING PROTEIN"/>
    <property type="match status" value="1"/>
</dbReference>
<dbReference type="Proteomes" id="UP001595891">
    <property type="component" value="Unassembled WGS sequence"/>
</dbReference>
<comment type="caution">
    <text evidence="4">The sequence shown here is derived from an EMBL/GenBank/DDBJ whole genome shotgun (WGS) entry which is preliminary data.</text>
</comment>
<dbReference type="EMBL" id="JBHSFN010000040">
    <property type="protein sequence ID" value="MFC4592049.1"/>
    <property type="molecule type" value="Genomic_DNA"/>
</dbReference>
<proteinExistence type="inferred from homology"/>
<dbReference type="Gene3D" id="3.50.50.60">
    <property type="entry name" value="FAD/NAD(P)-binding domain"/>
    <property type="match status" value="1"/>
</dbReference>
<keyword evidence="1 4" id="KW-0560">Oxidoreductase</keyword>
<dbReference type="RefSeq" id="WP_262846594.1">
    <property type="nucleotide sequence ID" value="NZ_JANZYP010000048.1"/>
</dbReference>
<dbReference type="PANTHER" id="PTHR43747">
    <property type="entry name" value="FAD-BINDING PROTEIN"/>
    <property type="match status" value="1"/>
</dbReference>
<evidence type="ECO:0000256" key="1">
    <source>
        <dbReference type="ARBA" id="ARBA00023002"/>
    </source>
</evidence>
<evidence type="ECO:0000313" key="4">
    <source>
        <dbReference type="EMBL" id="MFC4592049.1"/>
    </source>
</evidence>
<reference evidence="5" key="1">
    <citation type="journal article" date="2019" name="Int. J. Syst. Evol. Microbiol.">
        <title>The Global Catalogue of Microorganisms (GCM) 10K type strain sequencing project: providing services to taxonomists for standard genome sequencing and annotation.</title>
        <authorList>
            <consortium name="The Broad Institute Genomics Platform"/>
            <consortium name="The Broad Institute Genome Sequencing Center for Infectious Disease"/>
            <person name="Wu L."/>
            <person name="Ma J."/>
        </authorList>
    </citation>
    <scope>NUCLEOTIDE SEQUENCE [LARGE SCALE GENOMIC DNA]</scope>
    <source>
        <strain evidence="5">CCUG 49560</strain>
    </source>
</reference>
<evidence type="ECO:0000313" key="5">
    <source>
        <dbReference type="Proteomes" id="UP001595891"/>
    </source>
</evidence>
<keyword evidence="2" id="KW-0503">Monooxygenase</keyword>
<evidence type="ECO:0000256" key="2">
    <source>
        <dbReference type="ARBA" id="ARBA00023033"/>
    </source>
</evidence>
<name>A0ABV9EV97_9ACTN</name>
<keyword evidence="5" id="KW-1185">Reference proteome</keyword>
<sequence>MIETTRVLVIGGGPAGSTAATLLAREGFEVTLLERERFPREHIGESLLPSILTVLDLIGAREKVEEFGFVKKYGGYLAWGDDRWEIRFGDPSEAGSGYGFQVTRADFDKLMLDHAESQGVRVRQGVKATEVLFEDGRPRSVRWAETGDATRTGEIRFDQLIDATGRAGLMTTRYTGGRRYNEGFRNVAAYSYWAGAKLPHQGPPGSIMVGSIEDGWLWAIPLHDGTLSVGVVAHKTSFQRRREECGSIEDAYLAAIAESPLISELVEPGERVRPVKVEQDFSYMCEQPAGDGYFVTGDAACFLDPLLSTGIHLATYSATLAAAGTASILRGELDEREVTTFYGEAYRTAYVRFLVLVSSLYLNYRGKDSLFWQAQKMSHQEIGESEVITAFKHIVSGLEDVEDAGSGGSALVYSEMKRLIDTYFPEGSGRDDAWLATLSPEEQKRVLAEVRPLSSGDYPVSEETAVNGFYVRTSPRLALVPATQGQDTRPVEVAGR</sequence>
<dbReference type="InterPro" id="IPR036188">
    <property type="entry name" value="FAD/NAD-bd_sf"/>
</dbReference>
<dbReference type="Pfam" id="PF04820">
    <property type="entry name" value="Trp_halogenase"/>
    <property type="match status" value="2"/>
</dbReference>
<gene>
    <name evidence="4" type="ORF">ACFO8L_38590</name>
</gene>
<dbReference type="EC" id="1.-.-.-" evidence="4"/>
<dbReference type="InterPro" id="IPR006905">
    <property type="entry name" value="Flavin_halogenase"/>
</dbReference>
<evidence type="ECO:0000256" key="3">
    <source>
        <dbReference type="ARBA" id="ARBA00038396"/>
    </source>
</evidence>